<name>A0A9N9WK15_9NEOP</name>
<keyword evidence="2" id="KW-1185">Reference proteome</keyword>
<dbReference type="EMBL" id="OU893340">
    <property type="protein sequence ID" value="CAG9796280.1"/>
    <property type="molecule type" value="Genomic_DNA"/>
</dbReference>
<gene>
    <name evidence="1" type="ORF">DIATSA_LOCUS13479</name>
</gene>
<reference evidence="1" key="1">
    <citation type="submission" date="2021-12" db="EMBL/GenBank/DDBJ databases">
        <authorList>
            <person name="King R."/>
        </authorList>
    </citation>
    <scope>NUCLEOTIDE SEQUENCE</scope>
</reference>
<evidence type="ECO:0000313" key="1">
    <source>
        <dbReference type="EMBL" id="CAG9796280.1"/>
    </source>
</evidence>
<dbReference type="Proteomes" id="UP001153714">
    <property type="component" value="Chromosome 9"/>
</dbReference>
<sequence>MAFQGCEVFVGHVPRLPIDNNGGFGFSGVSCALRKLSETSVCLCEKIFKSVIFDRLHHSKFWESSKTFAICVSNHAGAYAAVVFLFCLGLLERAIPLHDGHSFGLILYAAAKEFASFVFDVAPSQ</sequence>
<evidence type="ECO:0000313" key="2">
    <source>
        <dbReference type="Proteomes" id="UP001153714"/>
    </source>
</evidence>
<reference evidence="1" key="2">
    <citation type="submission" date="2022-10" db="EMBL/GenBank/DDBJ databases">
        <authorList>
            <consortium name="ENA_rothamsted_submissions"/>
            <consortium name="culmorum"/>
            <person name="King R."/>
        </authorList>
    </citation>
    <scope>NUCLEOTIDE SEQUENCE</scope>
</reference>
<dbReference type="OrthoDB" id="6925579at2759"/>
<organism evidence="1 2">
    <name type="scientific">Diatraea saccharalis</name>
    <name type="common">sugarcane borer</name>
    <dbReference type="NCBI Taxonomy" id="40085"/>
    <lineage>
        <taxon>Eukaryota</taxon>
        <taxon>Metazoa</taxon>
        <taxon>Ecdysozoa</taxon>
        <taxon>Arthropoda</taxon>
        <taxon>Hexapoda</taxon>
        <taxon>Insecta</taxon>
        <taxon>Pterygota</taxon>
        <taxon>Neoptera</taxon>
        <taxon>Endopterygota</taxon>
        <taxon>Lepidoptera</taxon>
        <taxon>Glossata</taxon>
        <taxon>Ditrysia</taxon>
        <taxon>Pyraloidea</taxon>
        <taxon>Crambidae</taxon>
        <taxon>Crambinae</taxon>
        <taxon>Diatraea</taxon>
    </lineage>
</organism>
<protein>
    <submittedName>
        <fullName evidence="1">Uncharacterized protein</fullName>
    </submittedName>
</protein>
<dbReference type="AlphaFoldDB" id="A0A9N9WK15"/>
<accession>A0A9N9WK15</accession>
<proteinExistence type="predicted"/>